<protein>
    <recommendedName>
        <fullName evidence="3">Addiction module component</fullName>
    </recommendedName>
</protein>
<dbReference type="Proteomes" id="UP000256779">
    <property type="component" value="Unassembled WGS sequence"/>
</dbReference>
<name>A0A3D9KXH6_MARFU</name>
<sequence>METQKLEIIHWLTELSDQRVLEAILQLKKQSENPNWWDELTVAQKEDIEAGLLDLEEGRKRPFSEILKSL</sequence>
<evidence type="ECO:0000313" key="1">
    <source>
        <dbReference type="EMBL" id="RED91637.1"/>
    </source>
</evidence>
<gene>
    <name evidence="1" type="ORF">C7460_13812</name>
</gene>
<dbReference type="OrthoDB" id="770454at2"/>
<dbReference type="AlphaFoldDB" id="A0A3D9KXH6"/>
<proteinExistence type="predicted"/>
<comment type="caution">
    <text evidence="1">The sequence shown here is derived from an EMBL/GenBank/DDBJ whole genome shotgun (WGS) entry which is preliminary data.</text>
</comment>
<evidence type="ECO:0008006" key="3">
    <source>
        <dbReference type="Google" id="ProtNLM"/>
    </source>
</evidence>
<keyword evidence="2" id="KW-1185">Reference proteome</keyword>
<evidence type="ECO:0000313" key="2">
    <source>
        <dbReference type="Proteomes" id="UP000256779"/>
    </source>
</evidence>
<accession>A0A3D9KXH6</accession>
<dbReference type="EMBL" id="QREG01000038">
    <property type="protein sequence ID" value="RED91637.1"/>
    <property type="molecule type" value="Genomic_DNA"/>
</dbReference>
<organism evidence="1 2">
    <name type="scientific">Marinoscillum furvescens DSM 4134</name>
    <dbReference type="NCBI Taxonomy" id="1122208"/>
    <lineage>
        <taxon>Bacteria</taxon>
        <taxon>Pseudomonadati</taxon>
        <taxon>Bacteroidota</taxon>
        <taxon>Cytophagia</taxon>
        <taxon>Cytophagales</taxon>
        <taxon>Reichenbachiellaceae</taxon>
        <taxon>Marinoscillum</taxon>
    </lineage>
</organism>
<dbReference type="RefSeq" id="WP_115870491.1">
    <property type="nucleotide sequence ID" value="NZ_QREG01000038.1"/>
</dbReference>
<reference evidence="1 2" key="1">
    <citation type="submission" date="2018-07" db="EMBL/GenBank/DDBJ databases">
        <title>Genomic Encyclopedia of Type Strains, Phase IV (KMG-IV): sequencing the most valuable type-strain genomes for metagenomic binning, comparative biology and taxonomic classification.</title>
        <authorList>
            <person name="Goeker M."/>
        </authorList>
    </citation>
    <scope>NUCLEOTIDE SEQUENCE [LARGE SCALE GENOMIC DNA]</scope>
    <source>
        <strain evidence="1 2">DSM 4134</strain>
    </source>
</reference>